<evidence type="ECO:0000256" key="1">
    <source>
        <dbReference type="SAM" id="MobiDB-lite"/>
    </source>
</evidence>
<evidence type="ECO:0000313" key="3">
    <source>
        <dbReference type="EMBL" id="KNX38745.1"/>
    </source>
</evidence>
<keyword evidence="2" id="KW-0732">Signal</keyword>
<proteinExistence type="predicted"/>
<dbReference type="PROSITE" id="PS51257">
    <property type="entry name" value="PROKAR_LIPOPROTEIN"/>
    <property type="match status" value="1"/>
</dbReference>
<evidence type="ECO:0008006" key="5">
    <source>
        <dbReference type="Google" id="ProtNLM"/>
    </source>
</evidence>
<name>A0A0L6CM82_9MICO</name>
<feature type="chain" id="PRO_5039607908" description="Lipoprotein" evidence="2">
    <location>
        <begin position="20"/>
        <end position="284"/>
    </location>
</feature>
<organism evidence="3 4">
    <name type="scientific">Luteipulveratus halotolerans</name>
    <dbReference type="NCBI Taxonomy" id="1631356"/>
    <lineage>
        <taxon>Bacteria</taxon>
        <taxon>Bacillati</taxon>
        <taxon>Actinomycetota</taxon>
        <taxon>Actinomycetes</taxon>
        <taxon>Micrococcales</taxon>
        <taxon>Dermacoccaceae</taxon>
        <taxon>Luteipulveratus</taxon>
    </lineage>
</organism>
<dbReference type="RefSeq" id="WP_050671246.1">
    <property type="nucleotide sequence ID" value="NZ_LAIR01000002.1"/>
</dbReference>
<dbReference type="Proteomes" id="UP000037397">
    <property type="component" value="Unassembled WGS sequence"/>
</dbReference>
<feature type="compositionally biased region" description="Low complexity" evidence="1">
    <location>
        <begin position="23"/>
        <end position="41"/>
    </location>
</feature>
<feature type="signal peptide" evidence="2">
    <location>
        <begin position="1"/>
        <end position="19"/>
    </location>
</feature>
<gene>
    <name evidence="3" type="ORF">VV01_18940</name>
</gene>
<evidence type="ECO:0000256" key="2">
    <source>
        <dbReference type="SAM" id="SignalP"/>
    </source>
</evidence>
<feature type="compositionally biased region" description="Polar residues" evidence="1">
    <location>
        <begin position="65"/>
        <end position="81"/>
    </location>
</feature>
<sequence length="284" mass="29587">MTRLPYLLAATLSASLLTACGSDTSNAPASTASPAAAATTSDIELHHAGRRYESALRTVRERGTSHFTVSTSSTEPGGTFSQERDVRIDAQQQRARVRVTMHQPDGSGPTESTLVQTPEASYLTSASWTGKRHGRWMKFTSETMGEHGVAVEAFGALAPSTPVPTGLDEVVATSVSDDGLTLRGTISAPAALNLLGMTSILRKDATLRGSLAGRAPITVQLHPNGTLDSATITGKGHTFTGRSTTMPFADFTALVTGSTAVVTIEDAGDPVRVTEPPASKIIPG</sequence>
<reference evidence="4" key="1">
    <citation type="submission" date="2015-03" db="EMBL/GenBank/DDBJ databases">
        <title>Luteipulveratus halotolerans sp. nov., a novel actinobacterium (Dermacoccaceae) from Sarawak, Malaysia.</title>
        <authorList>
            <person name="Juboi H."/>
            <person name="Basik A."/>
            <person name="Shamsul S.S."/>
            <person name="Arnold P."/>
            <person name="Schmitt E.K."/>
            <person name="Sanglier J.-J."/>
            <person name="Yeo T."/>
        </authorList>
    </citation>
    <scope>NUCLEOTIDE SEQUENCE [LARGE SCALE GENOMIC DNA]</scope>
    <source>
        <strain evidence="4">C296001</strain>
    </source>
</reference>
<protein>
    <recommendedName>
        <fullName evidence="5">Lipoprotein</fullName>
    </recommendedName>
</protein>
<dbReference type="AlphaFoldDB" id="A0A0L6CM82"/>
<dbReference type="EMBL" id="LAIR01000002">
    <property type="protein sequence ID" value="KNX38745.1"/>
    <property type="molecule type" value="Genomic_DNA"/>
</dbReference>
<evidence type="ECO:0000313" key="4">
    <source>
        <dbReference type="Proteomes" id="UP000037397"/>
    </source>
</evidence>
<keyword evidence="4" id="KW-1185">Reference proteome</keyword>
<feature type="region of interest" description="Disordered" evidence="1">
    <location>
        <begin position="23"/>
        <end position="42"/>
    </location>
</feature>
<feature type="region of interest" description="Disordered" evidence="1">
    <location>
        <begin position="63"/>
        <end position="84"/>
    </location>
</feature>
<comment type="caution">
    <text evidence="3">The sequence shown here is derived from an EMBL/GenBank/DDBJ whole genome shotgun (WGS) entry which is preliminary data.</text>
</comment>
<accession>A0A0L6CM82</accession>